<evidence type="ECO:0000256" key="4">
    <source>
        <dbReference type="ARBA" id="ARBA00022448"/>
    </source>
</evidence>
<dbReference type="AlphaFoldDB" id="A0A2H4U907"/>
<evidence type="ECO:0000256" key="3">
    <source>
        <dbReference type="ARBA" id="ARBA00015946"/>
    </source>
</evidence>
<evidence type="ECO:0000256" key="6">
    <source>
        <dbReference type="ARBA" id="ARBA00022692"/>
    </source>
</evidence>
<feature type="domain" description="Cytochrome oxidase subunit II transmembrane region profile" evidence="18">
    <location>
        <begin position="1"/>
        <end position="96"/>
    </location>
</feature>
<dbReference type="PROSITE" id="PS50999">
    <property type="entry name" value="COX2_TM"/>
    <property type="match status" value="1"/>
</dbReference>
<dbReference type="Pfam" id="PF00116">
    <property type="entry name" value="COX2"/>
    <property type="match status" value="1"/>
</dbReference>
<dbReference type="PRINTS" id="PR01166">
    <property type="entry name" value="CYCOXIDASEII"/>
</dbReference>
<comment type="cofactor">
    <cofactor evidence="15">
        <name>Cu cation</name>
        <dbReference type="ChEBI" id="CHEBI:23378"/>
    </cofactor>
    <text evidence="15">Binds a copper A center.</text>
</comment>
<gene>
    <name evidence="19" type="primary">COX2</name>
</gene>
<keyword evidence="10 15" id="KW-0249">Electron transport</keyword>
<sequence length="436" mass="48422">MSGWNQTSFMDPKTEIAMNLILYHDLVMVVMAGVLVLVGWFLLIFLNQDHFFKGCWDFTIKENQKVEVAWTVTPSFFLFGLGYASLWNLYSMEVGSEVLHSVEAHGHQWYWEYHYVVDMGASSSDFESDAEACFQDNLNKACSRMSGGSKYTEMDVWLASEAGTWVSWELKTMAMDFGRGDKSISMSNRHFITRFWDNIPGLTAFLSCDKAEWETSSTILERFEKLPFWVLYGLLPNGLKESGTMEDAAFISAEIGRESANKGCVMSFLYLSLGGYWNLKCESYGIPAEDVSQGDVGFNGGFRGVDVSCPCFLAYGIKNEVKVSTSDVMHSWGVPELGVKADAVPGRANSVGIKPLMPGFAYGNCYELCGPGHSTMPIVCFITSPANVDSYLKVQILNMEEAWEKLEAAFKTGDLYSGAKFGSLLEASMSSAPVKD</sequence>
<dbReference type="InterPro" id="IPR045187">
    <property type="entry name" value="CcO_II"/>
</dbReference>
<dbReference type="Pfam" id="PF02790">
    <property type="entry name" value="COX2_TM"/>
    <property type="match status" value="1"/>
</dbReference>
<feature type="transmembrane region" description="Helical" evidence="16">
    <location>
        <begin position="20"/>
        <end position="47"/>
    </location>
</feature>
<dbReference type="InterPro" id="IPR036257">
    <property type="entry name" value="Cyt_c_oxidase_su2_TM_sf"/>
</dbReference>
<dbReference type="EMBL" id="MG431821">
    <property type="protein sequence ID" value="ATZ68907.1"/>
    <property type="molecule type" value="Genomic_DNA"/>
</dbReference>
<dbReference type="InterPro" id="IPR002429">
    <property type="entry name" value="CcO_II-like_C"/>
</dbReference>
<keyword evidence="7 15" id="KW-0479">Metal-binding</keyword>
<keyword evidence="12 15" id="KW-0186">Copper</keyword>
<dbReference type="GO" id="GO:0005507">
    <property type="term" value="F:copper ion binding"/>
    <property type="evidence" value="ECO:0007669"/>
    <property type="project" value="InterPro"/>
</dbReference>
<keyword evidence="15 19" id="KW-0496">Mitochondrion</keyword>
<feature type="domain" description="Cytochrome oxidase subunit II copper A binding" evidence="17">
    <location>
        <begin position="97"/>
        <end position="394"/>
    </location>
</feature>
<name>A0A2H4U907_SPISA</name>
<keyword evidence="8" id="KW-0460">Magnesium</keyword>
<comment type="catalytic activity">
    <reaction evidence="14">
        <text>4 Fe(II)-[cytochrome c] + O2 + 8 H(+)(in) = 4 Fe(III)-[cytochrome c] + 2 H2O + 4 H(+)(out)</text>
        <dbReference type="Rhea" id="RHEA:11436"/>
        <dbReference type="Rhea" id="RHEA-COMP:10350"/>
        <dbReference type="Rhea" id="RHEA-COMP:14399"/>
        <dbReference type="ChEBI" id="CHEBI:15377"/>
        <dbReference type="ChEBI" id="CHEBI:15378"/>
        <dbReference type="ChEBI" id="CHEBI:15379"/>
        <dbReference type="ChEBI" id="CHEBI:29033"/>
        <dbReference type="ChEBI" id="CHEBI:29034"/>
        <dbReference type="EC" id="7.1.1.9"/>
    </reaction>
    <physiologicalReaction direction="left-to-right" evidence="14">
        <dbReference type="Rhea" id="RHEA:11437"/>
    </physiologicalReaction>
</comment>
<keyword evidence="11 16" id="KW-1133">Transmembrane helix</keyword>
<keyword evidence="13 15" id="KW-0472">Membrane</keyword>
<evidence type="ECO:0000313" key="19">
    <source>
        <dbReference type="EMBL" id="ATZ68907.1"/>
    </source>
</evidence>
<keyword evidence="9" id="KW-1278">Translocase</keyword>
<protein>
    <recommendedName>
        <fullName evidence="3 15">Cytochrome c oxidase subunit 2</fullName>
    </recommendedName>
</protein>
<keyword evidence="15" id="KW-0999">Mitochondrion inner membrane</keyword>
<feature type="transmembrane region" description="Helical" evidence="16">
    <location>
        <begin position="68"/>
        <end position="90"/>
    </location>
</feature>
<evidence type="ECO:0000256" key="7">
    <source>
        <dbReference type="ARBA" id="ARBA00022723"/>
    </source>
</evidence>
<evidence type="ECO:0000256" key="10">
    <source>
        <dbReference type="ARBA" id="ARBA00022982"/>
    </source>
</evidence>
<dbReference type="GO" id="GO:0004129">
    <property type="term" value="F:cytochrome-c oxidase activity"/>
    <property type="evidence" value="ECO:0007669"/>
    <property type="project" value="UniProtKB-EC"/>
</dbReference>
<dbReference type="Gene3D" id="1.10.287.90">
    <property type="match status" value="1"/>
</dbReference>
<dbReference type="PROSITE" id="PS50857">
    <property type="entry name" value="COX2_CUA"/>
    <property type="match status" value="1"/>
</dbReference>
<dbReference type="InterPro" id="IPR001505">
    <property type="entry name" value="Copper_CuA"/>
</dbReference>
<dbReference type="InterPro" id="IPR008972">
    <property type="entry name" value="Cupredoxin"/>
</dbReference>
<evidence type="ECO:0000256" key="16">
    <source>
        <dbReference type="SAM" id="Phobius"/>
    </source>
</evidence>
<evidence type="ECO:0000256" key="2">
    <source>
        <dbReference type="ARBA" id="ARBA00007866"/>
    </source>
</evidence>
<evidence type="ECO:0000259" key="17">
    <source>
        <dbReference type="PROSITE" id="PS50857"/>
    </source>
</evidence>
<evidence type="ECO:0000256" key="14">
    <source>
        <dbReference type="ARBA" id="ARBA00049512"/>
    </source>
</evidence>
<keyword evidence="5 15" id="KW-0679">Respiratory chain</keyword>
<reference evidence="19" key="1">
    <citation type="submission" date="2017-11" db="EMBL/GenBank/DDBJ databases">
        <title>Complete mitochondrial genome of the Pseudocardium sachalinense.</title>
        <authorList>
            <person name="Li J."/>
            <person name="Zhang Y."/>
            <person name="Li S."/>
            <person name="Sun M."/>
            <person name="Xiao J."/>
            <person name="Xu G."/>
        </authorList>
    </citation>
    <scope>NUCLEOTIDE SEQUENCE</scope>
</reference>
<evidence type="ECO:0000259" key="18">
    <source>
        <dbReference type="PROSITE" id="PS50999"/>
    </source>
</evidence>
<evidence type="ECO:0000256" key="11">
    <source>
        <dbReference type="ARBA" id="ARBA00022989"/>
    </source>
</evidence>
<keyword evidence="4 15" id="KW-0813">Transport</keyword>
<organism evidence="19">
    <name type="scientific">Spisula sachalinensis</name>
    <name type="common">Sakhalin surf-clam</name>
    <name type="synonym">Pseudocardium sachalinense</name>
    <dbReference type="NCBI Taxonomy" id="81899"/>
    <lineage>
        <taxon>Eukaryota</taxon>
        <taxon>Metazoa</taxon>
        <taxon>Spiralia</taxon>
        <taxon>Lophotrochozoa</taxon>
        <taxon>Mollusca</taxon>
        <taxon>Bivalvia</taxon>
        <taxon>Autobranchia</taxon>
        <taxon>Heteroconchia</taxon>
        <taxon>Euheterodonta</taxon>
        <taxon>Imparidentia</taxon>
        <taxon>Neoheterodontei</taxon>
        <taxon>Venerida</taxon>
        <taxon>Mactroidea</taxon>
        <taxon>Mactridae</taxon>
        <taxon>Pseudocardium</taxon>
    </lineage>
</organism>
<proteinExistence type="inferred from homology"/>
<dbReference type="GO" id="GO:0005743">
    <property type="term" value="C:mitochondrial inner membrane"/>
    <property type="evidence" value="ECO:0007669"/>
    <property type="project" value="UniProtKB-SubCell"/>
</dbReference>
<dbReference type="PANTHER" id="PTHR22888">
    <property type="entry name" value="CYTOCHROME C OXIDASE, SUBUNIT II"/>
    <property type="match status" value="1"/>
</dbReference>
<dbReference type="SUPFAM" id="SSF49503">
    <property type="entry name" value="Cupredoxins"/>
    <property type="match status" value="1"/>
</dbReference>
<accession>A0A2H4U907</accession>
<evidence type="ECO:0000256" key="12">
    <source>
        <dbReference type="ARBA" id="ARBA00023008"/>
    </source>
</evidence>
<dbReference type="InterPro" id="IPR011759">
    <property type="entry name" value="Cyt_c_oxidase_su2_TM_dom"/>
</dbReference>
<dbReference type="Gene3D" id="2.60.40.420">
    <property type="entry name" value="Cupredoxins - blue copper proteins"/>
    <property type="match status" value="1"/>
</dbReference>
<keyword evidence="6 15" id="KW-0812">Transmembrane</keyword>
<evidence type="ECO:0000256" key="1">
    <source>
        <dbReference type="ARBA" id="ARBA00004141"/>
    </source>
</evidence>
<geneLocation type="mitochondrion" evidence="19"/>
<evidence type="ECO:0000256" key="5">
    <source>
        <dbReference type="ARBA" id="ARBA00022660"/>
    </source>
</evidence>
<comment type="subcellular location">
    <subcellularLocation>
        <location evidence="1">Membrane</location>
        <topology evidence="1">Multi-pass membrane protein</topology>
    </subcellularLocation>
    <subcellularLocation>
        <location evidence="15">Mitochondrion inner membrane</location>
        <topology evidence="15">Multi-pass membrane protein</topology>
    </subcellularLocation>
</comment>
<dbReference type="SUPFAM" id="SSF81464">
    <property type="entry name" value="Cytochrome c oxidase subunit II-like, transmembrane region"/>
    <property type="match status" value="1"/>
</dbReference>
<dbReference type="PROSITE" id="PS00078">
    <property type="entry name" value="COX2"/>
    <property type="match status" value="1"/>
</dbReference>
<dbReference type="PANTHER" id="PTHR22888:SF9">
    <property type="entry name" value="CYTOCHROME C OXIDASE SUBUNIT 2"/>
    <property type="match status" value="1"/>
</dbReference>
<comment type="similarity">
    <text evidence="2 15">Belongs to the cytochrome c oxidase subunit 2 family.</text>
</comment>
<evidence type="ECO:0000256" key="13">
    <source>
        <dbReference type="ARBA" id="ARBA00023136"/>
    </source>
</evidence>
<evidence type="ECO:0000256" key="9">
    <source>
        <dbReference type="ARBA" id="ARBA00022967"/>
    </source>
</evidence>
<comment type="function">
    <text evidence="15">Component of the cytochrome c oxidase, the last enzyme in the mitochondrial electron transport chain which drives oxidative phosphorylation. The respiratory chain contains 3 multisubunit complexes succinate dehydrogenase (complex II, CII), ubiquinol-cytochrome c oxidoreductase (cytochrome b-c1 complex, complex III, CIII) and cytochrome c oxidase (complex IV, CIV), that cooperate to transfer electrons derived from NADH and succinate to molecular oxygen, creating an electrochemical gradient over the inner membrane that drives transmembrane transport and the ATP synthase. Cytochrome c oxidase is the component of the respiratory chain that catalyzes the reduction of oxygen to water. Electrons originating from reduced cytochrome c in the intermembrane space (IMS) are transferred via the dinuclear copper A center (CU(A)) of subunit 2 and heme A of subunit 1 to the active site in subunit 1, a binuclear center (BNC) formed by heme A3 and copper B (CU(B)). The BNC reduces molecular oxygen to 2 water molecules using 4 electrons from cytochrome c in the IMS and 4 protons from the mitochondrial matrix.</text>
</comment>
<dbReference type="GO" id="GO:0042773">
    <property type="term" value="P:ATP synthesis coupled electron transport"/>
    <property type="evidence" value="ECO:0007669"/>
    <property type="project" value="TreeGrafter"/>
</dbReference>
<evidence type="ECO:0000256" key="8">
    <source>
        <dbReference type="ARBA" id="ARBA00022842"/>
    </source>
</evidence>
<evidence type="ECO:0000256" key="15">
    <source>
        <dbReference type="RuleBase" id="RU000457"/>
    </source>
</evidence>